<organism evidence="2 3">
    <name type="scientific">Talaromyces islandicus</name>
    <name type="common">Penicillium islandicum</name>
    <dbReference type="NCBI Taxonomy" id="28573"/>
    <lineage>
        <taxon>Eukaryota</taxon>
        <taxon>Fungi</taxon>
        <taxon>Dikarya</taxon>
        <taxon>Ascomycota</taxon>
        <taxon>Pezizomycotina</taxon>
        <taxon>Eurotiomycetes</taxon>
        <taxon>Eurotiomycetidae</taxon>
        <taxon>Eurotiales</taxon>
        <taxon>Trichocomaceae</taxon>
        <taxon>Talaromyces</taxon>
        <taxon>Talaromyces sect. Islandici</taxon>
    </lineage>
</organism>
<feature type="region of interest" description="Disordered" evidence="1">
    <location>
        <begin position="1"/>
        <end position="105"/>
    </location>
</feature>
<gene>
    <name evidence="2" type="ORF">PISL3812_08992</name>
</gene>
<evidence type="ECO:0000313" key="3">
    <source>
        <dbReference type="Proteomes" id="UP000054383"/>
    </source>
</evidence>
<name>A0A0U1M8R5_TALIS</name>
<evidence type="ECO:0000313" key="2">
    <source>
        <dbReference type="EMBL" id="CRG91938.1"/>
    </source>
</evidence>
<sequence>MHSRPPTRRRTHSTARPSHADTDHSEHNTNNVLFGYDSEGSHYPDNDDVFDYESDGSCTTTVTEPEPELAHRPEQSVSHRSSYESLGHSDDPNDDTDEDIANVPLDYGRSDKTKLRRAHIEGRWRKYCGVKAVETDALPKWNDAERALREVTMNDIHRFFNYCMKLKRGKNYRLLKRIKKASALRQEWKAFQGYYRTVTRTSFTKEQCEEVNAGLRRLIDKYQLDMTEREKTGVYVQDLTEFNETVLRTTEKRFHLGFERIQICLFTILGIFTVNRISALLSLQLKHLQFSIQRDPLGGPPIPMVELRAEHTKRFLGTTQHNNFLLPEIVDDPSLIFSPHVFLFGILFYLDAFEVDGLHSMEDLRRLLVADGCQQLPLHLKPEIEEYFLFGMTRLENGIPIIKWKEPMNTSTMSSRLKTFGEIHGWLYTFFAHRMRYGGGKMLNESESVSEAEQNLIMKHANIRTFLNHYLPRDIDADMQNIMNGRKPNTVLMHCIRRISRSIDKRRPRNPSPQERASLYQHPEYLEAVRAREEQAAACRRDASYRNQARLDHVTKDVHRTFQRLYRLLKKEVRQNFSRKQAKIDIERQRSGSAIHNEETKQVLQNESQMLSEQISLLGKLFTWPKSNSLEDEWARRNAGARAVTNYCSVLEGGPLRGRPKRAAPSDDEFAQTVPRKRVARDNVKPESSPVPVTRLEEAKQDILYAEKPERCFQCFGNQLLPEHKRAQKWARYDATVRHFREKHLEDRQCNFCKDPKEDILTQMHWQQHAGIIHRLKT</sequence>
<dbReference type="PANTHER" id="PTHR37535:SF2">
    <property type="entry name" value="FINGER DOMAIN PROTEIN, PUTATIVE (AFU_ORTHOLOGUE AFUA_6G09300)-RELATED"/>
    <property type="match status" value="1"/>
</dbReference>
<dbReference type="Proteomes" id="UP000054383">
    <property type="component" value="Unassembled WGS sequence"/>
</dbReference>
<reference evidence="2 3" key="1">
    <citation type="submission" date="2015-04" db="EMBL/GenBank/DDBJ databases">
        <authorList>
            <person name="Syromyatnikov M.Y."/>
            <person name="Popov V.N."/>
        </authorList>
    </citation>
    <scope>NUCLEOTIDE SEQUENCE [LARGE SCALE GENOMIC DNA]</scope>
    <source>
        <strain evidence="2">WF-38-12</strain>
    </source>
</reference>
<dbReference type="InterPro" id="IPR021842">
    <property type="entry name" value="DUF3435"/>
</dbReference>
<dbReference type="EMBL" id="CVMT01000011">
    <property type="protein sequence ID" value="CRG91938.1"/>
    <property type="molecule type" value="Genomic_DNA"/>
</dbReference>
<feature type="compositionally biased region" description="Basic residues" evidence="1">
    <location>
        <begin position="1"/>
        <end position="13"/>
    </location>
</feature>
<protein>
    <submittedName>
        <fullName evidence="2">Retrovirus-related Pol polyprotein from type-1 retrotransposable element R2</fullName>
    </submittedName>
</protein>
<feature type="compositionally biased region" description="Basic and acidic residues" evidence="1">
    <location>
        <begin position="18"/>
        <end position="27"/>
    </location>
</feature>
<dbReference type="Pfam" id="PF11917">
    <property type="entry name" value="DUF3435"/>
    <property type="match status" value="1"/>
</dbReference>
<feature type="compositionally biased region" description="Polar residues" evidence="1">
    <location>
        <begin position="75"/>
        <end position="84"/>
    </location>
</feature>
<accession>A0A0U1M8R5</accession>
<dbReference type="PANTHER" id="PTHR37535">
    <property type="entry name" value="FLUG DOMAIN PROTEIN"/>
    <property type="match status" value="1"/>
</dbReference>
<dbReference type="OrthoDB" id="4485682at2759"/>
<proteinExistence type="predicted"/>
<dbReference type="OMA" id="MKHANIR"/>
<keyword evidence="3" id="KW-1185">Reference proteome</keyword>
<dbReference type="AlphaFoldDB" id="A0A0U1M8R5"/>
<evidence type="ECO:0000256" key="1">
    <source>
        <dbReference type="SAM" id="MobiDB-lite"/>
    </source>
</evidence>